<dbReference type="STRING" id="335543.Sfum_0716"/>
<dbReference type="GO" id="GO:0016740">
    <property type="term" value="F:transferase activity"/>
    <property type="evidence" value="ECO:0007669"/>
    <property type="project" value="UniProtKB-KW"/>
</dbReference>
<feature type="binding site" evidence="2">
    <location>
        <position position="283"/>
    </location>
    <ligand>
        <name>Zn(2+)</name>
        <dbReference type="ChEBI" id="CHEBI:29105"/>
        <label>2</label>
    </ligand>
</feature>
<gene>
    <name evidence="6" type="ordered locus">Sfum_0716</name>
</gene>
<dbReference type="RefSeq" id="WP_011697587.1">
    <property type="nucleotide sequence ID" value="NC_008554.1"/>
</dbReference>
<protein>
    <submittedName>
        <fullName evidence="6">PP-loop domain protein</fullName>
    </submittedName>
</protein>
<dbReference type="GO" id="GO:0046872">
    <property type="term" value="F:metal ion binding"/>
    <property type="evidence" value="ECO:0007669"/>
    <property type="project" value="UniProtKB-KW"/>
</dbReference>
<dbReference type="PANTHER" id="PTHR11807:SF27">
    <property type="entry name" value="TRNA-5-METHYLURIDINE(54) 2-SULFURTRANSFERASE"/>
    <property type="match status" value="1"/>
</dbReference>
<evidence type="ECO:0000256" key="2">
    <source>
        <dbReference type="PIRSR" id="PIRSR004976-50"/>
    </source>
</evidence>
<dbReference type="GO" id="GO:0002144">
    <property type="term" value="C:cytosolic tRNA wobble base thiouridylase complex"/>
    <property type="evidence" value="ECO:0007669"/>
    <property type="project" value="TreeGrafter"/>
</dbReference>
<feature type="domain" description="2-thiouridine synthetase TtuA-like N-terminal LIM" evidence="5">
    <location>
        <begin position="13"/>
        <end position="38"/>
    </location>
</feature>
<evidence type="ECO:0000259" key="5">
    <source>
        <dbReference type="Pfam" id="PF22082"/>
    </source>
</evidence>
<feature type="binding site" evidence="2">
    <location>
        <position position="17"/>
    </location>
    <ligand>
        <name>Zn(2+)</name>
        <dbReference type="ChEBI" id="CHEBI:29105"/>
        <label>1</label>
    </ligand>
</feature>
<feature type="binding site" evidence="3">
    <location>
        <begin position="63"/>
        <end position="65"/>
    </location>
    <ligand>
        <name>ATP</name>
        <dbReference type="ChEBI" id="CHEBI:30616"/>
    </ligand>
</feature>
<evidence type="ECO:0000259" key="4">
    <source>
        <dbReference type="Pfam" id="PF01171"/>
    </source>
</evidence>
<feature type="binding site" evidence="3">
    <location>
        <position position="89"/>
    </location>
    <ligand>
        <name>ATP</name>
        <dbReference type="ChEBI" id="CHEBI:30616"/>
    </ligand>
</feature>
<keyword evidence="1" id="KW-0808">Transferase</keyword>
<feature type="binding site" evidence="3">
    <location>
        <position position="172"/>
    </location>
    <ligand>
        <name>ATP</name>
        <dbReference type="ChEBI" id="CHEBI:30616"/>
    </ligand>
</feature>
<accession>A0LG62</accession>
<dbReference type="OrthoDB" id="9801054at2"/>
<dbReference type="PANTHER" id="PTHR11807">
    <property type="entry name" value="ATPASES OF THE PP SUPERFAMILY-RELATED"/>
    <property type="match status" value="1"/>
</dbReference>
<reference evidence="6 7" key="1">
    <citation type="submission" date="2006-10" db="EMBL/GenBank/DDBJ databases">
        <title>Complete sequence of Syntrophobacter fumaroxidans MPOB.</title>
        <authorList>
            <consortium name="US DOE Joint Genome Institute"/>
            <person name="Copeland A."/>
            <person name="Lucas S."/>
            <person name="Lapidus A."/>
            <person name="Barry K."/>
            <person name="Detter J.C."/>
            <person name="Glavina del Rio T."/>
            <person name="Hammon N."/>
            <person name="Israni S."/>
            <person name="Pitluck S."/>
            <person name="Goltsman E.G."/>
            <person name="Martinez M."/>
            <person name="Schmutz J."/>
            <person name="Larimer F."/>
            <person name="Land M."/>
            <person name="Hauser L."/>
            <person name="Kyrpides N."/>
            <person name="Kim E."/>
            <person name="Boone D.R."/>
            <person name="Brockman F."/>
            <person name="Culley D."/>
            <person name="Ferry J."/>
            <person name="Gunsalus R."/>
            <person name="McInerney M.J."/>
            <person name="Morrison M."/>
            <person name="Plugge C."/>
            <person name="Rohlin L."/>
            <person name="Scholten J."/>
            <person name="Sieber J."/>
            <person name="Stams A.J.M."/>
            <person name="Worm P."/>
            <person name="Henstra A.M."/>
            <person name="Richardson P."/>
        </authorList>
    </citation>
    <scope>NUCLEOTIDE SEQUENCE [LARGE SCALE GENOMIC DNA]</scope>
    <source>
        <strain evidence="7">DSM 10017 / MPOB</strain>
    </source>
</reference>
<dbReference type="GO" id="GO:0005524">
    <property type="term" value="F:ATP binding"/>
    <property type="evidence" value="ECO:0007669"/>
    <property type="project" value="UniProtKB-KW"/>
</dbReference>
<keyword evidence="3" id="KW-0067">ATP-binding</keyword>
<dbReference type="HOGENOM" id="CLU_026481_1_1_7"/>
<feature type="binding site" evidence="2">
    <location>
        <position position="298"/>
    </location>
    <ligand>
        <name>Zn(2+)</name>
        <dbReference type="ChEBI" id="CHEBI:29105"/>
        <label>2</label>
    </ligand>
</feature>
<dbReference type="Pfam" id="PF22082">
    <property type="entry name" value="TtuA_LIM_N"/>
    <property type="match status" value="1"/>
</dbReference>
<dbReference type="KEGG" id="sfu:Sfum_0716"/>
<evidence type="ECO:0000313" key="6">
    <source>
        <dbReference type="EMBL" id="ABK16414.1"/>
    </source>
</evidence>
<feature type="binding site" evidence="2">
    <location>
        <position position="286"/>
    </location>
    <ligand>
        <name>Zn(2+)</name>
        <dbReference type="ChEBI" id="CHEBI:29105"/>
        <label>2</label>
    </ligand>
</feature>
<dbReference type="Pfam" id="PF01171">
    <property type="entry name" value="ATP_bind_3"/>
    <property type="match status" value="1"/>
</dbReference>
<dbReference type="InParanoid" id="A0LG62"/>
<evidence type="ECO:0000256" key="3">
    <source>
        <dbReference type="PIRSR" id="PIRSR004976-51"/>
    </source>
</evidence>
<sequence>MRGLFPELPKGAKCTRCKAQATIRLPHHHAIFCSECFLQFFRNAVAKALKKFGTTPRTPLLVAVSGGKDSLAMWNVLRDLGYETKGLHIDLGIEAGFSRASAEAIERFASPRNLPWVTYSLKETIGYSITDIRRKTRRKICSVCGFLKRQMLNRLTIREDYRALAVGHNLDDEAGRLLGNIVRHRTRYFEKQYPYLPSDHPRLPARLKPLYRLEADEIRIYCAETGIMPLDDRCPLSRGATSHMFKEALDFLEDRMPGTKRDFLFSFLKKREQPSLDPDIGSCTRCGEPCYGETCSVCRLLNQLRGEDPP</sequence>
<feature type="binding site" evidence="3">
    <location>
        <position position="167"/>
    </location>
    <ligand>
        <name>ATP</name>
        <dbReference type="ChEBI" id="CHEBI:30616"/>
    </ligand>
</feature>
<keyword evidence="2" id="KW-0862">Zinc</keyword>
<dbReference type="InterPro" id="IPR014729">
    <property type="entry name" value="Rossmann-like_a/b/a_fold"/>
</dbReference>
<dbReference type="AlphaFoldDB" id="A0LG62"/>
<organism evidence="6 7">
    <name type="scientific">Syntrophobacter fumaroxidans (strain DSM 10017 / MPOB)</name>
    <dbReference type="NCBI Taxonomy" id="335543"/>
    <lineage>
        <taxon>Bacteria</taxon>
        <taxon>Pseudomonadati</taxon>
        <taxon>Thermodesulfobacteriota</taxon>
        <taxon>Syntrophobacteria</taxon>
        <taxon>Syntrophobacterales</taxon>
        <taxon>Syntrophobacteraceae</taxon>
        <taxon>Syntrophobacter</taxon>
    </lineage>
</organism>
<dbReference type="SUPFAM" id="SSF52402">
    <property type="entry name" value="Adenine nucleotide alpha hydrolases-like"/>
    <property type="match status" value="1"/>
</dbReference>
<keyword evidence="7" id="KW-1185">Reference proteome</keyword>
<feature type="binding site" evidence="2">
    <location>
        <position position="14"/>
    </location>
    <ligand>
        <name>Zn(2+)</name>
        <dbReference type="ChEBI" id="CHEBI:29105"/>
        <label>1</label>
    </ligand>
</feature>
<keyword evidence="2" id="KW-0479">Metal-binding</keyword>
<feature type="domain" description="tRNA(Ile)-lysidine/2-thiocytidine synthase N-terminal" evidence="4">
    <location>
        <begin position="60"/>
        <end position="232"/>
    </location>
</feature>
<dbReference type="GO" id="GO:0000049">
    <property type="term" value="F:tRNA binding"/>
    <property type="evidence" value="ECO:0007669"/>
    <property type="project" value="TreeGrafter"/>
</dbReference>
<dbReference type="InterPro" id="IPR011063">
    <property type="entry name" value="TilS/TtcA_N"/>
</dbReference>
<dbReference type="InterPro" id="IPR035107">
    <property type="entry name" value="tRNA_thiolation_TtcA_Ctu1"/>
</dbReference>
<feature type="binding site" evidence="2">
    <location>
        <position position="36"/>
    </location>
    <ligand>
        <name>Zn(2+)</name>
        <dbReference type="ChEBI" id="CHEBI:29105"/>
        <label>1</label>
    </ligand>
</feature>
<feature type="binding site" evidence="3">
    <location>
        <position position="69"/>
    </location>
    <ligand>
        <name>ATP</name>
        <dbReference type="ChEBI" id="CHEBI:30616"/>
    </ligand>
</feature>
<dbReference type="PIRSF" id="PIRSF004976">
    <property type="entry name" value="ATPase_YdaO"/>
    <property type="match status" value="1"/>
</dbReference>
<evidence type="ECO:0000313" key="7">
    <source>
        <dbReference type="Proteomes" id="UP000001784"/>
    </source>
</evidence>
<dbReference type="Gene3D" id="3.40.50.620">
    <property type="entry name" value="HUPs"/>
    <property type="match status" value="1"/>
</dbReference>
<feature type="binding site" evidence="2">
    <location>
        <position position="295"/>
    </location>
    <ligand>
        <name>Zn(2+)</name>
        <dbReference type="ChEBI" id="CHEBI:29105"/>
        <label>2</label>
    </ligand>
</feature>
<dbReference type="eggNOG" id="COG0037">
    <property type="taxonomic scope" value="Bacteria"/>
</dbReference>
<proteinExistence type="predicted"/>
<dbReference type="Proteomes" id="UP000001784">
    <property type="component" value="Chromosome"/>
</dbReference>
<evidence type="ECO:0000256" key="1">
    <source>
        <dbReference type="ARBA" id="ARBA00022679"/>
    </source>
</evidence>
<dbReference type="EMBL" id="CP000478">
    <property type="protein sequence ID" value="ABK16414.1"/>
    <property type="molecule type" value="Genomic_DNA"/>
</dbReference>
<name>A0LG62_SYNFM</name>
<dbReference type="InterPro" id="IPR054306">
    <property type="entry name" value="TtuA-like_LIM_N"/>
</dbReference>
<dbReference type="GO" id="GO:0002143">
    <property type="term" value="P:tRNA wobble position uridine thiolation"/>
    <property type="evidence" value="ECO:0007669"/>
    <property type="project" value="TreeGrafter"/>
</dbReference>
<feature type="binding site" evidence="2">
    <location>
        <position position="33"/>
    </location>
    <ligand>
        <name>Zn(2+)</name>
        <dbReference type="ChEBI" id="CHEBI:29105"/>
        <label>1</label>
    </ligand>
</feature>
<keyword evidence="3" id="KW-0547">Nucleotide-binding</keyword>